<feature type="non-terminal residue" evidence="2">
    <location>
        <position position="1"/>
    </location>
</feature>
<name>A0A2A5WVW0_9GAMM</name>
<feature type="transmembrane region" description="Helical" evidence="1">
    <location>
        <begin position="6"/>
        <end position="27"/>
    </location>
</feature>
<proteinExistence type="predicted"/>
<sequence length="145" mass="15819">DISYLLVAIAIGFPIMLVLTWVIDLTPEGPHITTGLTKEETARLSPTRLVDVAIVIIAIGDGYMCLQWFVADDNPVLEKVTTEVAAQEQVSVADSPSIAVLPFDNLSSSSENEWFAASIHEDPESPIADPGPYRYVTNKHIKLRG</sequence>
<dbReference type="Proteomes" id="UP000219327">
    <property type="component" value="Unassembled WGS sequence"/>
</dbReference>
<keyword evidence="1" id="KW-1133">Transmembrane helix</keyword>
<feature type="transmembrane region" description="Helical" evidence="1">
    <location>
        <begin position="48"/>
        <end position="70"/>
    </location>
</feature>
<comment type="caution">
    <text evidence="2">The sequence shown here is derived from an EMBL/GenBank/DDBJ whole genome shotgun (WGS) entry which is preliminary data.</text>
</comment>
<keyword evidence="1" id="KW-0472">Membrane</keyword>
<accession>A0A2A5WVW0</accession>
<organism evidence="2 3">
    <name type="scientific">OM182 bacterium MED-G24</name>
    <dbReference type="NCBI Taxonomy" id="1986255"/>
    <lineage>
        <taxon>Bacteria</taxon>
        <taxon>Pseudomonadati</taxon>
        <taxon>Pseudomonadota</taxon>
        <taxon>Gammaproteobacteria</taxon>
        <taxon>OMG group</taxon>
        <taxon>OM182 clade</taxon>
    </lineage>
</organism>
<evidence type="ECO:0000256" key="1">
    <source>
        <dbReference type="SAM" id="Phobius"/>
    </source>
</evidence>
<dbReference type="AlphaFoldDB" id="A0A2A5WVW0"/>
<dbReference type="EMBL" id="NTKD01000014">
    <property type="protein sequence ID" value="PDH40226.1"/>
    <property type="molecule type" value="Genomic_DNA"/>
</dbReference>
<gene>
    <name evidence="2" type="ORF">CNE99_03965</name>
</gene>
<evidence type="ECO:0000313" key="2">
    <source>
        <dbReference type="EMBL" id="PDH40226.1"/>
    </source>
</evidence>
<keyword evidence="1" id="KW-0812">Transmembrane</keyword>
<protein>
    <submittedName>
        <fullName evidence="2">Uncharacterized protein</fullName>
    </submittedName>
</protein>
<reference evidence="2 3" key="1">
    <citation type="submission" date="2017-08" db="EMBL/GenBank/DDBJ databases">
        <title>Fine stratification of microbial communities through a metagenomic profile of the photic zone.</title>
        <authorList>
            <person name="Haro-Moreno J.M."/>
            <person name="Lopez-Perez M."/>
            <person name="De La Torre J."/>
            <person name="Picazo A."/>
            <person name="Camacho A."/>
            <person name="Rodriguez-Valera F."/>
        </authorList>
    </citation>
    <scope>NUCLEOTIDE SEQUENCE [LARGE SCALE GENOMIC DNA]</scope>
    <source>
        <strain evidence="2">MED-G24</strain>
    </source>
</reference>
<evidence type="ECO:0000313" key="3">
    <source>
        <dbReference type="Proteomes" id="UP000219327"/>
    </source>
</evidence>